<keyword evidence="2" id="KW-0424">Laminin EGF-like domain</keyword>
<accession>A0ABR1AZZ3</accession>
<dbReference type="Gene3D" id="2.60.120.260">
    <property type="entry name" value="Galactose-binding domain-like"/>
    <property type="match status" value="1"/>
</dbReference>
<evidence type="ECO:0000256" key="2">
    <source>
        <dbReference type="ARBA" id="ARBA00023292"/>
    </source>
</evidence>
<dbReference type="PROSITE" id="PS51117">
    <property type="entry name" value="LAMININ_NTER"/>
    <property type="match status" value="1"/>
</dbReference>
<evidence type="ECO:0000256" key="1">
    <source>
        <dbReference type="ARBA" id="ARBA00023157"/>
    </source>
</evidence>
<feature type="domain" description="Laminin N-terminal" evidence="3">
    <location>
        <begin position="85"/>
        <end position="203"/>
    </location>
</feature>
<dbReference type="Proteomes" id="UP001359485">
    <property type="component" value="Unassembled WGS sequence"/>
</dbReference>
<dbReference type="InterPro" id="IPR008211">
    <property type="entry name" value="Laminin_N"/>
</dbReference>
<dbReference type="EMBL" id="JAWJWF010000005">
    <property type="protein sequence ID" value="KAK6631892.1"/>
    <property type="molecule type" value="Genomic_DNA"/>
</dbReference>
<evidence type="ECO:0000313" key="4">
    <source>
        <dbReference type="EMBL" id="KAK6631892.1"/>
    </source>
</evidence>
<comment type="caution">
    <text evidence="4">The sequence shown here is derived from an EMBL/GenBank/DDBJ whole genome shotgun (WGS) entry which is preliminary data.</text>
</comment>
<protein>
    <recommendedName>
        <fullName evidence="3">Laminin N-terminal domain-containing protein</fullName>
    </recommendedName>
</protein>
<evidence type="ECO:0000313" key="5">
    <source>
        <dbReference type="Proteomes" id="UP001359485"/>
    </source>
</evidence>
<keyword evidence="1" id="KW-1015">Disulfide bond</keyword>
<reference evidence="4 5" key="1">
    <citation type="submission" date="2023-09" db="EMBL/GenBank/DDBJ databases">
        <title>Genomes of two closely related lineages of the louse Polyplax serrata with different host specificities.</title>
        <authorList>
            <person name="Martinu J."/>
            <person name="Tarabai H."/>
            <person name="Stefka J."/>
            <person name="Hypsa V."/>
        </authorList>
    </citation>
    <scope>NUCLEOTIDE SEQUENCE [LARGE SCALE GENOMIC DNA]</scope>
    <source>
        <strain evidence="4">98ZLc_SE</strain>
    </source>
</reference>
<proteinExistence type="predicted"/>
<gene>
    <name evidence="4" type="ORF">RUM44_006922</name>
</gene>
<evidence type="ECO:0000259" key="3">
    <source>
        <dbReference type="PROSITE" id="PS51117"/>
    </source>
</evidence>
<keyword evidence="5" id="KW-1185">Reference proteome</keyword>
<organism evidence="4 5">
    <name type="scientific">Polyplax serrata</name>
    <name type="common">Common mouse louse</name>
    <dbReference type="NCBI Taxonomy" id="468196"/>
    <lineage>
        <taxon>Eukaryota</taxon>
        <taxon>Metazoa</taxon>
        <taxon>Ecdysozoa</taxon>
        <taxon>Arthropoda</taxon>
        <taxon>Hexapoda</taxon>
        <taxon>Insecta</taxon>
        <taxon>Pterygota</taxon>
        <taxon>Neoptera</taxon>
        <taxon>Paraneoptera</taxon>
        <taxon>Psocodea</taxon>
        <taxon>Troctomorpha</taxon>
        <taxon>Phthiraptera</taxon>
        <taxon>Anoplura</taxon>
        <taxon>Polyplacidae</taxon>
        <taxon>Polyplax</taxon>
    </lineage>
</organism>
<name>A0ABR1AZZ3_POLSC</name>
<dbReference type="Pfam" id="PF00055">
    <property type="entry name" value="Laminin_N"/>
    <property type="match status" value="1"/>
</dbReference>
<sequence>MPEGKRCRRHETSSGARRKNKGIPFYVIGVRNAVVVQINGVGSACPWCMNASRGHLCQSKMADSEATSVFLFFSDSRPSHYNPHHSGGLFPRIFNLAKHANISVNGTCGGNRPEVYCRRPTDQESRKTNQCVPTLCDSKKNGIRKATDGSKDSWISPTLENGLEYEYITITLDLKQVSRTGGMVVHAGDRRGNTQSHPSPPVP</sequence>